<dbReference type="Proteomes" id="UP000186817">
    <property type="component" value="Unassembled WGS sequence"/>
</dbReference>
<evidence type="ECO:0000313" key="2">
    <source>
        <dbReference type="Proteomes" id="UP000186817"/>
    </source>
</evidence>
<protein>
    <submittedName>
        <fullName evidence="1">Uncharacterized protein</fullName>
    </submittedName>
</protein>
<keyword evidence="2" id="KW-1185">Reference proteome</keyword>
<dbReference type="AlphaFoldDB" id="A0A1Q9C7Z9"/>
<accession>A0A1Q9C7Z9</accession>
<comment type="caution">
    <text evidence="1">The sequence shown here is derived from an EMBL/GenBank/DDBJ whole genome shotgun (WGS) entry which is preliminary data.</text>
</comment>
<proteinExistence type="predicted"/>
<name>A0A1Q9C7Z9_SYMMI</name>
<dbReference type="EMBL" id="LSRX01001531">
    <property type="protein sequence ID" value="OLP79049.1"/>
    <property type="molecule type" value="Genomic_DNA"/>
</dbReference>
<reference evidence="1 2" key="1">
    <citation type="submission" date="2016-02" db="EMBL/GenBank/DDBJ databases">
        <title>Genome analysis of coral dinoflagellate symbionts highlights evolutionary adaptations to a symbiotic lifestyle.</title>
        <authorList>
            <person name="Aranda M."/>
            <person name="Li Y."/>
            <person name="Liew Y.J."/>
            <person name="Baumgarten S."/>
            <person name="Simakov O."/>
            <person name="Wilson M."/>
            <person name="Piel J."/>
            <person name="Ashoor H."/>
            <person name="Bougouffa S."/>
            <person name="Bajic V.B."/>
            <person name="Ryu T."/>
            <person name="Ravasi T."/>
            <person name="Bayer T."/>
            <person name="Micklem G."/>
            <person name="Kim H."/>
            <person name="Bhak J."/>
            <person name="Lajeunesse T.C."/>
            <person name="Voolstra C.R."/>
        </authorList>
    </citation>
    <scope>NUCLEOTIDE SEQUENCE [LARGE SCALE GENOMIC DNA]</scope>
    <source>
        <strain evidence="1 2">CCMP2467</strain>
    </source>
</reference>
<sequence length="112" mass="12987">MGGYVPKPWLACDCHEQLEQHSFRKSRHEIFTLESHARYVLCLWFEKQVMDRGASAFFEAAWWSVEVAANVKLKKIALPSGRKLTVKAGSAHYTYWHQGQDLWTCTGDLLTW</sequence>
<gene>
    <name evidence="1" type="ORF">AK812_SmicGene40709</name>
</gene>
<evidence type="ECO:0000313" key="1">
    <source>
        <dbReference type="EMBL" id="OLP79049.1"/>
    </source>
</evidence>
<organism evidence="1 2">
    <name type="scientific">Symbiodinium microadriaticum</name>
    <name type="common">Dinoflagellate</name>
    <name type="synonym">Zooxanthella microadriatica</name>
    <dbReference type="NCBI Taxonomy" id="2951"/>
    <lineage>
        <taxon>Eukaryota</taxon>
        <taxon>Sar</taxon>
        <taxon>Alveolata</taxon>
        <taxon>Dinophyceae</taxon>
        <taxon>Suessiales</taxon>
        <taxon>Symbiodiniaceae</taxon>
        <taxon>Symbiodinium</taxon>
    </lineage>
</organism>